<dbReference type="Gene3D" id="1.25.40.390">
    <property type="match status" value="1"/>
</dbReference>
<gene>
    <name evidence="1" type="ORF">FW778_19575</name>
</gene>
<dbReference type="SUPFAM" id="SSF48452">
    <property type="entry name" value="TPR-like"/>
    <property type="match status" value="1"/>
</dbReference>
<comment type="caution">
    <text evidence="1">The sequence shown here is derived from an EMBL/GenBank/DDBJ whole genome shotgun (WGS) entry which is preliminary data.</text>
</comment>
<dbReference type="AlphaFoldDB" id="A0A5J5IBA9"/>
<name>A0A5J5IBA9_9BACT</name>
<evidence type="ECO:0000313" key="1">
    <source>
        <dbReference type="EMBL" id="KAA9036094.1"/>
    </source>
</evidence>
<dbReference type="Proteomes" id="UP000326903">
    <property type="component" value="Unassembled WGS sequence"/>
</dbReference>
<organism evidence="1 2">
    <name type="scientific">Ginsengibacter hankyongi</name>
    <dbReference type="NCBI Taxonomy" id="2607284"/>
    <lineage>
        <taxon>Bacteria</taxon>
        <taxon>Pseudomonadati</taxon>
        <taxon>Bacteroidota</taxon>
        <taxon>Chitinophagia</taxon>
        <taxon>Chitinophagales</taxon>
        <taxon>Chitinophagaceae</taxon>
        <taxon>Ginsengibacter</taxon>
    </lineage>
</organism>
<dbReference type="PROSITE" id="PS51257">
    <property type="entry name" value="PROKAR_LIPOPROTEIN"/>
    <property type="match status" value="1"/>
</dbReference>
<dbReference type="EMBL" id="VYQF01000009">
    <property type="protein sequence ID" value="KAA9036094.1"/>
    <property type="molecule type" value="Genomic_DNA"/>
</dbReference>
<proteinExistence type="predicted"/>
<dbReference type="Pfam" id="PF12771">
    <property type="entry name" value="SusD-like_2"/>
    <property type="match status" value="1"/>
</dbReference>
<dbReference type="InterPro" id="IPR041662">
    <property type="entry name" value="SusD-like_2"/>
</dbReference>
<dbReference type="RefSeq" id="WP_150416561.1">
    <property type="nucleotide sequence ID" value="NZ_VYQF01000009.1"/>
</dbReference>
<reference evidence="1 2" key="1">
    <citation type="submission" date="2019-09" db="EMBL/GenBank/DDBJ databases">
        <title>Draft genome sequence of Ginsengibacter sp. BR5-29.</title>
        <authorList>
            <person name="Im W.-T."/>
        </authorList>
    </citation>
    <scope>NUCLEOTIDE SEQUENCE [LARGE SCALE GENOMIC DNA]</scope>
    <source>
        <strain evidence="1 2">BR5-29</strain>
    </source>
</reference>
<evidence type="ECO:0000313" key="2">
    <source>
        <dbReference type="Proteomes" id="UP000326903"/>
    </source>
</evidence>
<sequence>MKKISIIKLLFISITLLVVSCTKKFDSINVNPNAPTVVPATNILARGILSSASTLFGERLDIYYTGSYAGQTAAIGLGDYEYRVDINNSMWRGMYIAMSYLVNAADVAKKAGNTNLYAAAMTIKAYDGQKTTDMWGNIPYTEAFHLQDSGILYNHYDDQATVYKALLAELKEAAEIFKSGGTGSIGVGDLIFKGDLAKWRKFCNSLRLRVAIRMSLVDPTTAKSVISEILGDPNSYPVMTDNVDNAYLWFPGVSPDLEYWYQRLGTSGSYTDQYRMNDVLISALKNNNDPRLPVYARLDNNGGYNGYKFGAGQLSDPNNNGNNVSGIGQRFANNPAGFSPFMNCSEVSFIKAEAYERNLATGDAQTAYENGIRLSCKENGIDDASIATFLTQPEVAWGSGSTSNLEKIYLQKWISLFKQSEEAWSEARRTDIPLMTNISKDYSTKHNRPPFRLAYADEEKTLNPNFPTNIVETDIFWGTQVWWDTRTGVH</sequence>
<protein>
    <submittedName>
        <fullName evidence="1">SusD/RagB family nutrient-binding outer membrane lipoprotein</fullName>
    </submittedName>
</protein>
<accession>A0A5J5IBA9</accession>
<dbReference type="InterPro" id="IPR011990">
    <property type="entry name" value="TPR-like_helical_dom_sf"/>
</dbReference>
<keyword evidence="1" id="KW-0449">Lipoprotein</keyword>
<keyword evidence="2" id="KW-1185">Reference proteome</keyword>